<evidence type="ECO:0000313" key="2">
    <source>
        <dbReference type="EMBL" id="AYF72856.1"/>
    </source>
</evidence>
<feature type="signal peptide" evidence="1">
    <location>
        <begin position="1"/>
        <end position="21"/>
    </location>
</feature>
<evidence type="ECO:0008006" key="4">
    <source>
        <dbReference type="Google" id="ProtNLM"/>
    </source>
</evidence>
<evidence type="ECO:0000256" key="1">
    <source>
        <dbReference type="SAM" id="SignalP"/>
    </source>
</evidence>
<sequence>MSVAIALAAVGAAWNAPAASAEIGVQLMISDGVIGTGFGTGCTYSVVAYGTELDAMSFYDNGLRFAVTPGGQSTQVARWTPTTVGTHEIKITQSFDSKSIMLTVGTGLNAGSVCQAI</sequence>
<feature type="chain" id="PRO_5017284837" description="Secreted protein" evidence="1">
    <location>
        <begin position="22"/>
        <end position="117"/>
    </location>
</feature>
<organism evidence="2 3">
    <name type="scientific">Nocardia yunnanensis</name>
    <dbReference type="NCBI Taxonomy" id="2382165"/>
    <lineage>
        <taxon>Bacteria</taxon>
        <taxon>Bacillati</taxon>
        <taxon>Actinomycetota</taxon>
        <taxon>Actinomycetes</taxon>
        <taxon>Mycobacteriales</taxon>
        <taxon>Nocardiaceae</taxon>
        <taxon>Nocardia</taxon>
    </lineage>
</organism>
<dbReference type="AlphaFoldDB" id="A0A386Z5K2"/>
<reference evidence="2 3" key="1">
    <citation type="submission" date="2018-09" db="EMBL/GenBank/DDBJ databases">
        <title>Nocardia yunnanensis sp. nov., an actinomycete isolated from a soil sample.</title>
        <authorList>
            <person name="Zhang J."/>
        </authorList>
    </citation>
    <scope>NUCLEOTIDE SEQUENCE [LARGE SCALE GENOMIC DNA]</scope>
    <source>
        <strain evidence="2 3">CFHS0054</strain>
    </source>
</reference>
<evidence type="ECO:0000313" key="3">
    <source>
        <dbReference type="Proteomes" id="UP000267164"/>
    </source>
</evidence>
<keyword evidence="3" id="KW-1185">Reference proteome</keyword>
<proteinExistence type="predicted"/>
<protein>
    <recommendedName>
        <fullName evidence="4">Secreted protein</fullName>
    </recommendedName>
</protein>
<gene>
    <name evidence="2" type="ORF">D7D52_02095</name>
</gene>
<dbReference type="KEGG" id="nyu:D7D52_02095"/>
<dbReference type="Proteomes" id="UP000267164">
    <property type="component" value="Chromosome"/>
</dbReference>
<accession>A0A386Z5K2</accession>
<name>A0A386Z5K2_9NOCA</name>
<dbReference type="OrthoDB" id="4559661at2"/>
<dbReference type="EMBL" id="CP032568">
    <property type="protein sequence ID" value="AYF72856.1"/>
    <property type="molecule type" value="Genomic_DNA"/>
</dbReference>
<keyword evidence="1" id="KW-0732">Signal</keyword>